<comment type="caution">
    <text evidence="1">The sequence shown here is derived from an EMBL/GenBank/DDBJ whole genome shotgun (WGS) entry which is preliminary data.</text>
</comment>
<gene>
    <name evidence="1" type="ORF">LCGC14_2379980</name>
</gene>
<sequence>MKIKDILEAKYAFPTPHGKCDECGTEFRFINSTLRGDDVVCPECGSLLNRDYAIRTLKSKLDEAFDPDYYDFLQDEMKRKKFDPDEDLRDDTETDIQDFIISNFEVGNIPFEEAKAMLKDACSTPLEYQFWRME</sequence>
<evidence type="ECO:0000313" key="1">
    <source>
        <dbReference type="EMBL" id="KKL27958.1"/>
    </source>
</evidence>
<dbReference type="EMBL" id="LAZR01035271">
    <property type="protein sequence ID" value="KKL27958.1"/>
    <property type="molecule type" value="Genomic_DNA"/>
</dbReference>
<feature type="non-terminal residue" evidence="1">
    <location>
        <position position="134"/>
    </location>
</feature>
<accession>A0A0F9EVZ7</accession>
<name>A0A0F9EVZ7_9ZZZZ</name>
<dbReference type="AlphaFoldDB" id="A0A0F9EVZ7"/>
<proteinExistence type="predicted"/>
<protein>
    <submittedName>
        <fullName evidence="1">Uncharacterized protein</fullName>
    </submittedName>
</protein>
<organism evidence="1">
    <name type="scientific">marine sediment metagenome</name>
    <dbReference type="NCBI Taxonomy" id="412755"/>
    <lineage>
        <taxon>unclassified sequences</taxon>
        <taxon>metagenomes</taxon>
        <taxon>ecological metagenomes</taxon>
    </lineage>
</organism>
<reference evidence="1" key="1">
    <citation type="journal article" date="2015" name="Nature">
        <title>Complex archaea that bridge the gap between prokaryotes and eukaryotes.</title>
        <authorList>
            <person name="Spang A."/>
            <person name="Saw J.H."/>
            <person name="Jorgensen S.L."/>
            <person name="Zaremba-Niedzwiedzka K."/>
            <person name="Martijn J."/>
            <person name="Lind A.E."/>
            <person name="van Eijk R."/>
            <person name="Schleper C."/>
            <person name="Guy L."/>
            <person name="Ettema T.J."/>
        </authorList>
    </citation>
    <scope>NUCLEOTIDE SEQUENCE</scope>
</reference>